<dbReference type="Gene3D" id="3.40.50.720">
    <property type="entry name" value="NAD(P)-binding Rossmann-like Domain"/>
    <property type="match status" value="1"/>
</dbReference>
<dbReference type="AlphaFoldDB" id="I1YG74"/>
<sequence length="286" mass="31507">MKVLLLGASGQLGWQLQRSLSLVADCHFLTRAQLDLANSQAIQSLLKQLQPDWVVNAAAYTAVDKAESEPALATQINALAPAVMAETLAKNGGRLLHFSTDYVFNGQGATPWRETDPTAPLNQYGASKLAGEQAITASQCQHLILRTGWVYGENGQNFFNTMRQLAKTRSTLSVVDDQIGAPTWSRHLADTAAQMLRHFQQSGIYHVSASGQTSWYQFAKAIFEALSQQGHNIPLLEAVTSNDYPAIAQRPAYSVLSNQKLKEHYDLCLPDWRQSLQWVLQSVALP</sequence>
<dbReference type="GO" id="GO:0005829">
    <property type="term" value="C:cytosol"/>
    <property type="evidence" value="ECO:0007669"/>
    <property type="project" value="TreeGrafter"/>
</dbReference>
<dbReference type="InterPro" id="IPR005913">
    <property type="entry name" value="dTDP_dehydrorham_reduct"/>
</dbReference>
<dbReference type="GO" id="GO:0009243">
    <property type="term" value="P:O antigen biosynthetic process"/>
    <property type="evidence" value="ECO:0007669"/>
    <property type="project" value="UniProtKB-UniPathway"/>
</dbReference>
<dbReference type="KEGG" id="mec:Q7C_746"/>
<evidence type="ECO:0000256" key="4">
    <source>
        <dbReference type="ARBA" id="ARBA00017099"/>
    </source>
</evidence>
<comment type="function">
    <text evidence="6">Catalyzes the reduction of dTDP-6-deoxy-L-lyxo-4-hexulose to yield dTDP-L-rhamnose.</text>
</comment>
<keyword evidence="6" id="KW-0521">NADP</keyword>
<dbReference type="Proteomes" id="UP000009145">
    <property type="component" value="Chromosome"/>
</dbReference>
<dbReference type="InterPro" id="IPR036291">
    <property type="entry name" value="NAD(P)-bd_dom_sf"/>
</dbReference>
<feature type="domain" description="RmlD-like substrate binding" evidence="7">
    <location>
        <begin position="1"/>
        <end position="283"/>
    </location>
</feature>
<dbReference type="InterPro" id="IPR029903">
    <property type="entry name" value="RmlD-like-bd"/>
</dbReference>
<comment type="pathway">
    <text evidence="1 6">Carbohydrate biosynthesis; dTDP-L-rhamnose biosynthesis.</text>
</comment>
<dbReference type="SUPFAM" id="SSF51735">
    <property type="entry name" value="NAD(P)-binding Rossmann-fold domains"/>
    <property type="match status" value="1"/>
</dbReference>
<dbReference type="STRING" id="754477.Q7C_746"/>
<dbReference type="UniPathway" id="UPA00281"/>
<dbReference type="Pfam" id="PF04321">
    <property type="entry name" value="RmlD_sub_bind"/>
    <property type="match status" value="1"/>
</dbReference>
<dbReference type="eggNOG" id="COG1091">
    <property type="taxonomic scope" value="Bacteria"/>
</dbReference>
<dbReference type="NCBIfam" id="TIGR01214">
    <property type="entry name" value="rmlD"/>
    <property type="match status" value="1"/>
</dbReference>
<evidence type="ECO:0000256" key="1">
    <source>
        <dbReference type="ARBA" id="ARBA00004781"/>
    </source>
</evidence>
<evidence type="ECO:0000256" key="5">
    <source>
        <dbReference type="ARBA" id="ARBA00048200"/>
    </source>
</evidence>
<reference evidence="8 9" key="1">
    <citation type="journal article" date="2012" name="J. Bacteriol.">
        <title>Complete genome sequences of Methylophaga sp. strain JAM1 and Methylophaga sp. strain JAM7.</title>
        <authorList>
            <person name="Villeneuve C."/>
            <person name="Martineau C."/>
            <person name="Mauffrey F."/>
            <person name="Villemur R."/>
        </authorList>
    </citation>
    <scope>NUCLEOTIDE SEQUENCE [LARGE SCALE GENOMIC DNA]</scope>
    <source>
        <strain evidence="8 9">JAM7</strain>
    </source>
</reference>
<keyword evidence="6 8" id="KW-0560">Oxidoreductase</keyword>
<evidence type="ECO:0000259" key="7">
    <source>
        <dbReference type="Pfam" id="PF04321"/>
    </source>
</evidence>
<dbReference type="PATRIC" id="fig|754477.3.peg.738"/>
<dbReference type="Gene3D" id="3.90.25.10">
    <property type="entry name" value="UDP-galactose 4-epimerase, domain 1"/>
    <property type="match status" value="1"/>
</dbReference>
<accession>I1YG74</accession>
<dbReference type="GO" id="GO:0019305">
    <property type="term" value="P:dTDP-rhamnose biosynthetic process"/>
    <property type="evidence" value="ECO:0007669"/>
    <property type="project" value="UniProtKB-UniPathway"/>
</dbReference>
<dbReference type="RefSeq" id="WP_014703338.1">
    <property type="nucleotide sequence ID" value="NC_017856.1"/>
</dbReference>
<dbReference type="PANTHER" id="PTHR10491:SF4">
    <property type="entry name" value="METHIONINE ADENOSYLTRANSFERASE 2 SUBUNIT BETA"/>
    <property type="match status" value="1"/>
</dbReference>
<dbReference type="EMBL" id="CP003380">
    <property type="protein sequence ID" value="AFJ01917.1"/>
    <property type="molecule type" value="Genomic_DNA"/>
</dbReference>
<dbReference type="GO" id="GO:0008831">
    <property type="term" value="F:dTDP-4-dehydrorhamnose reductase activity"/>
    <property type="evidence" value="ECO:0007669"/>
    <property type="project" value="UniProtKB-EC"/>
</dbReference>
<name>I1YG74_METFJ</name>
<evidence type="ECO:0000256" key="2">
    <source>
        <dbReference type="ARBA" id="ARBA00010944"/>
    </source>
</evidence>
<gene>
    <name evidence="8" type="ordered locus">Q7C_746</name>
</gene>
<evidence type="ECO:0000313" key="9">
    <source>
        <dbReference type="Proteomes" id="UP000009145"/>
    </source>
</evidence>
<organism evidence="8 9">
    <name type="scientific">Methylophaga frappieri (strain ATCC BAA-2434 / DSM 25690 / JAM7)</name>
    <dbReference type="NCBI Taxonomy" id="754477"/>
    <lineage>
        <taxon>Bacteria</taxon>
        <taxon>Pseudomonadati</taxon>
        <taxon>Pseudomonadota</taxon>
        <taxon>Gammaproteobacteria</taxon>
        <taxon>Thiotrichales</taxon>
        <taxon>Piscirickettsiaceae</taxon>
        <taxon>Methylophaga</taxon>
    </lineage>
</organism>
<evidence type="ECO:0000256" key="3">
    <source>
        <dbReference type="ARBA" id="ARBA00012929"/>
    </source>
</evidence>
<protein>
    <recommendedName>
        <fullName evidence="4 6">dTDP-4-dehydrorhamnose reductase</fullName>
        <ecNumber evidence="3 6">1.1.1.133</ecNumber>
    </recommendedName>
</protein>
<evidence type="ECO:0000256" key="6">
    <source>
        <dbReference type="RuleBase" id="RU364082"/>
    </source>
</evidence>
<dbReference type="HOGENOM" id="CLU_045518_1_2_6"/>
<dbReference type="OrthoDB" id="9803892at2"/>
<evidence type="ECO:0000313" key="8">
    <source>
        <dbReference type="EMBL" id="AFJ01917.1"/>
    </source>
</evidence>
<comment type="similarity">
    <text evidence="2 6">Belongs to the dTDP-4-dehydrorhamnose reductase family.</text>
</comment>
<dbReference type="EC" id="1.1.1.133" evidence="3 6"/>
<keyword evidence="9" id="KW-1185">Reference proteome</keyword>
<dbReference type="CDD" id="cd05254">
    <property type="entry name" value="dTDP_HR_like_SDR_e"/>
    <property type="match status" value="1"/>
</dbReference>
<dbReference type="UniPathway" id="UPA00124"/>
<comment type="cofactor">
    <cofactor evidence="6">
        <name>Mg(2+)</name>
        <dbReference type="ChEBI" id="CHEBI:18420"/>
    </cofactor>
    <text evidence="6">Binds 1 Mg(2+) ion per monomer.</text>
</comment>
<comment type="catalytic activity">
    <reaction evidence="5 6">
        <text>dTDP-beta-L-rhamnose + NADP(+) = dTDP-4-dehydro-beta-L-rhamnose + NADPH + H(+)</text>
        <dbReference type="Rhea" id="RHEA:21796"/>
        <dbReference type="ChEBI" id="CHEBI:15378"/>
        <dbReference type="ChEBI" id="CHEBI:57510"/>
        <dbReference type="ChEBI" id="CHEBI:57783"/>
        <dbReference type="ChEBI" id="CHEBI:58349"/>
        <dbReference type="ChEBI" id="CHEBI:62830"/>
        <dbReference type="EC" id="1.1.1.133"/>
    </reaction>
</comment>
<dbReference type="PANTHER" id="PTHR10491">
    <property type="entry name" value="DTDP-4-DEHYDRORHAMNOSE REDUCTASE"/>
    <property type="match status" value="1"/>
</dbReference>
<proteinExistence type="inferred from homology"/>